<evidence type="ECO:0000313" key="2">
    <source>
        <dbReference type="EMBL" id="TCG11768.1"/>
    </source>
</evidence>
<dbReference type="Proteomes" id="UP000294192">
    <property type="component" value="Unassembled WGS sequence"/>
</dbReference>
<dbReference type="OrthoDB" id="9799835at2"/>
<dbReference type="CDD" id="cd00591">
    <property type="entry name" value="HU_IHF"/>
    <property type="match status" value="1"/>
</dbReference>
<comment type="similarity">
    <text evidence="1">Belongs to the bacterial histone-like protein family.</text>
</comment>
<dbReference type="SMART" id="SM00411">
    <property type="entry name" value="BHL"/>
    <property type="match status" value="1"/>
</dbReference>
<dbReference type="GO" id="GO:0030527">
    <property type="term" value="F:structural constituent of chromatin"/>
    <property type="evidence" value="ECO:0007669"/>
    <property type="project" value="InterPro"/>
</dbReference>
<dbReference type="Gene3D" id="4.10.520.10">
    <property type="entry name" value="IHF-like DNA-binding proteins"/>
    <property type="match status" value="1"/>
</dbReference>
<proteinExistence type="inferred from homology"/>
<comment type="caution">
    <text evidence="2">The sequence shown here is derived from an EMBL/GenBank/DDBJ whole genome shotgun (WGS) entry which is preliminary data.</text>
</comment>
<sequence>MINKKDIASKIAKNLECKQSYVAEIIDELLKITIEELKSGKKVNLNKIGVLEIVSKPAKQCYNPHKKTIIDIPERSILDFRPAKHIKDTI</sequence>
<gene>
    <name evidence="2" type="ORF">C4B24_01290</name>
</gene>
<name>A0A4R0XSB8_9MOLU</name>
<organism evidence="2 3">
    <name type="scientific">Mycoplasma marinum</name>
    <dbReference type="NCBI Taxonomy" id="1937190"/>
    <lineage>
        <taxon>Bacteria</taxon>
        <taxon>Bacillati</taxon>
        <taxon>Mycoplasmatota</taxon>
        <taxon>Mollicutes</taxon>
        <taxon>Mycoplasmataceae</taxon>
        <taxon>Mycoplasma</taxon>
    </lineage>
</organism>
<dbReference type="PANTHER" id="PTHR33175">
    <property type="entry name" value="DNA-BINDING PROTEIN HU"/>
    <property type="match status" value="1"/>
</dbReference>
<dbReference type="GO" id="GO:0003677">
    <property type="term" value="F:DNA binding"/>
    <property type="evidence" value="ECO:0007669"/>
    <property type="project" value="InterPro"/>
</dbReference>
<dbReference type="Pfam" id="PF00216">
    <property type="entry name" value="Bac_DNA_binding"/>
    <property type="match status" value="1"/>
</dbReference>
<dbReference type="RefSeq" id="WP_131598583.1">
    <property type="nucleotide sequence ID" value="NZ_CBDBYK010000001.1"/>
</dbReference>
<evidence type="ECO:0008006" key="4">
    <source>
        <dbReference type="Google" id="ProtNLM"/>
    </source>
</evidence>
<dbReference type="InterPro" id="IPR010992">
    <property type="entry name" value="IHF-like_DNA-bd_dom_sf"/>
</dbReference>
<dbReference type="SUPFAM" id="SSF47729">
    <property type="entry name" value="IHF-like DNA-binding proteins"/>
    <property type="match status" value="1"/>
</dbReference>
<protein>
    <recommendedName>
        <fullName evidence="4">DNA-binding protein</fullName>
    </recommendedName>
</protein>
<reference evidence="2 3" key="1">
    <citation type="submission" date="2018-02" db="EMBL/GenBank/DDBJ databases">
        <title>Mycoplasma marinum and Mycoplasma todarodis sp. nov., moderately halophilic and psychrotolerant mycoplasmas isolated from cephalopods.</title>
        <authorList>
            <person name="Viver T."/>
        </authorList>
    </citation>
    <scope>NUCLEOTIDE SEQUENCE [LARGE SCALE GENOMIC DNA]</scope>
    <source>
        <strain evidence="2 3">PE</strain>
    </source>
</reference>
<dbReference type="AlphaFoldDB" id="A0A4R0XSB8"/>
<keyword evidence="3" id="KW-1185">Reference proteome</keyword>
<dbReference type="GO" id="GO:0005829">
    <property type="term" value="C:cytosol"/>
    <property type="evidence" value="ECO:0007669"/>
    <property type="project" value="TreeGrafter"/>
</dbReference>
<dbReference type="EMBL" id="PSZO01000003">
    <property type="protein sequence ID" value="TCG11768.1"/>
    <property type="molecule type" value="Genomic_DNA"/>
</dbReference>
<dbReference type="PANTHER" id="PTHR33175:SF2">
    <property type="entry name" value="INTEGRATION HOST FACTOR SUBUNIT ALPHA"/>
    <property type="match status" value="1"/>
</dbReference>
<accession>A0A4R0XSB8</accession>
<dbReference type="InterPro" id="IPR000119">
    <property type="entry name" value="Hist_DNA-bd"/>
</dbReference>
<evidence type="ECO:0000313" key="3">
    <source>
        <dbReference type="Proteomes" id="UP000294192"/>
    </source>
</evidence>
<evidence type="ECO:0000256" key="1">
    <source>
        <dbReference type="RuleBase" id="RU003939"/>
    </source>
</evidence>